<evidence type="ECO:0000313" key="2">
    <source>
        <dbReference type="Proteomes" id="UP000287124"/>
    </source>
</evidence>
<dbReference type="AlphaFoldDB" id="A0A430KX30"/>
<name>A0A430KX30_9HYPO</name>
<dbReference type="EMBL" id="MIKF01001244">
    <property type="protein sequence ID" value="RTE68051.1"/>
    <property type="molecule type" value="Genomic_DNA"/>
</dbReference>
<proteinExistence type="predicted"/>
<protein>
    <submittedName>
        <fullName evidence="1">Uncharacterized protein</fullName>
    </submittedName>
</protein>
<organism evidence="1 2">
    <name type="scientific">Fusarium euwallaceae</name>
    <dbReference type="NCBI Taxonomy" id="1147111"/>
    <lineage>
        <taxon>Eukaryota</taxon>
        <taxon>Fungi</taxon>
        <taxon>Dikarya</taxon>
        <taxon>Ascomycota</taxon>
        <taxon>Pezizomycotina</taxon>
        <taxon>Sordariomycetes</taxon>
        <taxon>Hypocreomycetidae</taxon>
        <taxon>Hypocreales</taxon>
        <taxon>Nectriaceae</taxon>
        <taxon>Fusarium</taxon>
        <taxon>Fusarium solani species complex</taxon>
    </lineage>
</organism>
<reference evidence="1 2" key="1">
    <citation type="submission" date="2017-06" db="EMBL/GenBank/DDBJ databases">
        <title>Comparative genomic analysis of Ambrosia Fusariam Clade fungi.</title>
        <authorList>
            <person name="Stajich J.E."/>
            <person name="Carrillo J."/>
            <person name="Kijimoto T."/>
            <person name="Eskalen A."/>
            <person name="O'Donnell K."/>
            <person name="Kasson M."/>
        </authorList>
    </citation>
    <scope>NUCLEOTIDE SEQUENCE [LARGE SCALE GENOMIC DNA]</scope>
    <source>
        <strain evidence="1 2">UCR1854</strain>
    </source>
</reference>
<keyword evidence="2" id="KW-1185">Reference proteome</keyword>
<comment type="caution">
    <text evidence="1">The sequence shown here is derived from an EMBL/GenBank/DDBJ whole genome shotgun (WGS) entry which is preliminary data.</text>
</comment>
<evidence type="ECO:0000313" key="1">
    <source>
        <dbReference type="EMBL" id="RTE68051.1"/>
    </source>
</evidence>
<gene>
    <name evidence="1" type="ORF">BHE90_017572</name>
</gene>
<accession>A0A430KX30</accession>
<sequence>MQAGGDAHHDSPEGGTSKDTWYVVVSFQPRVEERAERTGNDPRYYVTDAFYSTHHWKDDIERRDGAWWIPYDTEEKCRDGCVWISAEESNVGCYLFARVVIANPDREVVETLYVED</sequence>
<dbReference type="Proteomes" id="UP000287124">
    <property type="component" value="Unassembled WGS sequence"/>
</dbReference>